<evidence type="ECO:0000313" key="1">
    <source>
        <dbReference type="EMBL" id="SVD48978.1"/>
    </source>
</evidence>
<feature type="non-terminal residue" evidence="1">
    <location>
        <position position="1"/>
    </location>
</feature>
<reference evidence="1" key="1">
    <citation type="submission" date="2018-05" db="EMBL/GenBank/DDBJ databases">
        <authorList>
            <person name="Lanie J.A."/>
            <person name="Ng W.-L."/>
            <person name="Kazmierczak K.M."/>
            <person name="Andrzejewski T.M."/>
            <person name="Davidsen T.M."/>
            <person name="Wayne K.J."/>
            <person name="Tettelin H."/>
            <person name="Glass J.I."/>
            <person name="Rusch D."/>
            <person name="Podicherti R."/>
            <person name="Tsui H.-C.T."/>
            <person name="Winkler M.E."/>
        </authorList>
    </citation>
    <scope>NUCLEOTIDE SEQUENCE</scope>
</reference>
<protein>
    <submittedName>
        <fullName evidence="1">Uncharacterized protein</fullName>
    </submittedName>
</protein>
<accession>A0A382VSV0</accession>
<dbReference type="EMBL" id="UINC01153971">
    <property type="protein sequence ID" value="SVD48978.1"/>
    <property type="molecule type" value="Genomic_DNA"/>
</dbReference>
<dbReference type="AlphaFoldDB" id="A0A382VSV0"/>
<organism evidence="1">
    <name type="scientific">marine metagenome</name>
    <dbReference type="NCBI Taxonomy" id="408172"/>
    <lineage>
        <taxon>unclassified sequences</taxon>
        <taxon>metagenomes</taxon>
        <taxon>ecological metagenomes</taxon>
    </lineage>
</organism>
<proteinExistence type="predicted"/>
<sequence>GKKLITVTIRETPYHTARNTNCQAWWSFLKTLDSSKYKIVIIPDTNNLSNNVFEGFECCWIASIDVLFRTAIYRKAYLNMFQIGGTINTASFSNSPFLATYQFHTGELDPAASERWFRGVGAIDPNEGHQHAMWKKNQYIAWQLDTVDILEETFKKYTDEFPEKPVLPVEEHGFQSTLHKQLACQVAFEYVQEKSIIQVEQEDIDTLKAIVNLMPNFIDPRYMLAMIGGQVGEFNTAIQLFDDCINLLETEFCVYSDSSEIDLYKTFR</sequence>
<gene>
    <name evidence="1" type="ORF">METZ01_LOCUS401832</name>
</gene>
<name>A0A382VSV0_9ZZZZ</name>